<comment type="miscellaneous">
    <text evidence="7">The active site is located at the dimer interface.</text>
</comment>
<evidence type="ECO:0000313" key="8">
    <source>
        <dbReference type="EMBL" id="MCI0755968.1"/>
    </source>
</evidence>
<evidence type="ECO:0000256" key="5">
    <source>
        <dbReference type="ARBA" id="ARBA00023027"/>
    </source>
</evidence>
<comment type="subcellular location">
    <subcellularLocation>
        <location evidence="7">Cytoplasm</location>
    </subcellularLocation>
</comment>
<dbReference type="PANTHER" id="PTHR30004">
    <property type="entry name" value="4-HYDROXYTHREONINE-4-PHOSPHATE DEHYDROGENASE"/>
    <property type="match status" value="1"/>
</dbReference>
<sequence>MNAADPLAEPSLVLSMGEPAGIGGEIAVKAWRSLRQGGPVFTFLGDPALLRGEPWRAVSGPEQAASVFRDALPVMPLQLPVPTRPGRPDGRNASAVIEAIERGVALCRTGRAGGLVTNPIQKATLTGSGFRHPGHTEFLAELAPGAGPPVMLLAAAGLRTVPVTIHCSLRQALERLNTDLILRIARAAAAGLQQDFGIVRPRLALAGLNPHAGEDGTMGTEERDIIAPAIARLRREGIEASGPYPADTLFTPEARARYDVALGMYHDQALIPVKTLDMSGGVNVTLGLSVVRTSPDHGTALDIAGTGQADPGSLVAALRLAAELAAHRRRNRATPHPPQEPT</sequence>
<keyword evidence="6 7" id="KW-0664">Pyridoxine biosynthesis</keyword>
<feature type="binding site" evidence="7">
    <location>
        <position position="283"/>
    </location>
    <ligand>
        <name>substrate</name>
    </ligand>
</feature>
<dbReference type="Gene3D" id="3.40.718.10">
    <property type="entry name" value="Isopropylmalate Dehydrogenase"/>
    <property type="match status" value="1"/>
</dbReference>
<keyword evidence="7" id="KW-0460">Magnesium</keyword>
<dbReference type="NCBIfam" id="TIGR00557">
    <property type="entry name" value="pdxA"/>
    <property type="match status" value="1"/>
</dbReference>
<comment type="pathway">
    <text evidence="7">Cofactor biosynthesis; pyridoxine 5'-phosphate biosynthesis; pyridoxine 5'-phosphate from D-erythrose 4-phosphate: step 4/5.</text>
</comment>
<comment type="catalytic activity">
    <reaction evidence="7">
        <text>4-(phosphooxy)-L-threonine + NAD(+) = 3-amino-2-oxopropyl phosphate + CO2 + NADH</text>
        <dbReference type="Rhea" id="RHEA:32275"/>
        <dbReference type="ChEBI" id="CHEBI:16526"/>
        <dbReference type="ChEBI" id="CHEBI:57279"/>
        <dbReference type="ChEBI" id="CHEBI:57540"/>
        <dbReference type="ChEBI" id="CHEBI:57945"/>
        <dbReference type="ChEBI" id="CHEBI:58452"/>
        <dbReference type="EC" id="1.1.1.262"/>
    </reaction>
</comment>
<keyword evidence="4 7" id="KW-0560">Oxidoreductase</keyword>
<dbReference type="RefSeq" id="WP_241793714.1">
    <property type="nucleotide sequence ID" value="NZ_JALBUU010000079.1"/>
</dbReference>
<comment type="caution">
    <text evidence="8">The sequence shown here is derived from an EMBL/GenBank/DDBJ whole genome shotgun (WGS) entry which is preliminary data.</text>
</comment>
<feature type="binding site" evidence="7">
    <location>
        <position position="292"/>
    </location>
    <ligand>
        <name>substrate</name>
    </ligand>
</feature>
<dbReference type="SUPFAM" id="SSF53659">
    <property type="entry name" value="Isocitrate/Isopropylmalate dehydrogenase-like"/>
    <property type="match status" value="1"/>
</dbReference>
<dbReference type="HAMAP" id="MF_00536">
    <property type="entry name" value="PdxA"/>
    <property type="match status" value="1"/>
</dbReference>
<organism evidence="8 9">
    <name type="scientific">Teichococcus vastitatis</name>
    <dbReference type="NCBI Taxonomy" id="2307076"/>
    <lineage>
        <taxon>Bacteria</taxon>
        <taxon>Pseudomonadati</taxon>
        <taxon>Pseudomonadota</taxon>
        <taxon>Alphaproteobacteria</taxon>
        <taxon>Acetobacterales</taxon>
        <taxon>Roseomonadaceae</taxon>
        <taxon>Roseomonas</taxon>
    </lineage>
</organism>
<keyword evidence="7" id="KW-0862">Zinc</keyword>
<keyword evidence="2 7" id="KW-0479">Metal-binding</keyword>
<keyword evidence="3 7" id="KW-0521">NADP</keyword>
<proteinExistence type="inferred from homology"/>
<dbReference type="InterPro" id="IPR005255">
    <property type="entry name" value="PdxA_fam"/>
</dbReference>
<evidence type="ECO:0000256" key="6">
    <source>
        <dbReference type="ARBA" id="ARBA00023096"/>
    </source>
</evidence>
<feature type="binding site" evidence="7">
    <location>
        <position position="211"/>
    </location>
    <ligand>
        <name>a divalent metal cation</name>
        <dbReference type="ChEBI" id="CHEBI:60240"/>
        <note>ligand shared between dimeric partners</note>
    </ligand>
</feature>
<keyword evidence="9" id="KW-1185">Reference proteome</keyword>
<feature type="binding site" evidence="7">
    <location>
        <position position="274"/>
    </location>
    <ligand>
        <name>substrate</name>
    </ligand>
</feature>
<comment type="subunit">
    <text evidence="7">Homodimer.</text>
</comment>
<dbReference type="EC" id="1.1.1.262" evidence="7"/>
<keyword evidence="5 7" id="KW-0520">NAD</keyword>
<dbReference type="EMBL" id="JALBUU010000079">
    <property type="protein sequence ID" value="MCI0755968.1"/>
    <property type="molecule type" value="Genomic_DNA"/>
</dbReference>
<dbReference type="PANTHER" id="PTHR30004:SF6">
    <property type="entry name" value="D-THREONATE 4-PHOSPHATE DEHYDROGENASE"/>
    <property type="match status" value="1"/>
</dbReference>
<reference evidence="8 9" key="1">
    <citation type="submission" date="2022-03" db="EMBL/GenBank/DDBJ databases">
        <title>Complete genome analysis of Roseomonas KG 17.1 : a prolific producer of plant growth promoters.</title>
        <authorList>
            <person name="Saadouli I."/>
            <person name="Najjari A."/>
            <person name="Mosbah A."/>
            <person name="Ouzari H.I."/>
        </authorList>
    </citation>
    <scope>NUCLEOTIDE SEQUENCE [LARGE SCALE GENOMIC DNA]</scope>
    <source>
        <strain evidence="8 9">KG17-1</strain>
    </source>
</reference>
<evidence type="ECO:0000256" key="1">
    <source>
        <dbReference type="ARBA" id="ARBA00022490"/>
    </source>
</evidence>
<evidence type="ECO:0000256" key="7">
    <source>
        <dbReference type="HAMAP-Rule" id="MF_00536"/>
    </source>
</evidence>
<accession>A0ABS9W9R8</accession>
<comment type="function">
    <text evidence="7">Catalyzes the NAD(P)-dependent oxidation of 4-(phosphooxy)-L-threonine (HTP) into 2-amino-3-oxo-4-(phosphooxy)butyric acid which spontaneously decarboxylates to form 3-amino-2-oxopropyl phosphate (AHAP).</text>
</comment>
<feature type="binding site" evidence="7">
    <location>
        <position position="266"/>
    </location>
    <ligand>
        <name>a divalent metal cation</name>
        <dbReference type="ChEBI" id="CHEBI:60240"/>
        <note>ligand shared between dimeric partners</note>
    </ligand>
</feature>
<dbReference type="NCBIfam" id="NF003699">
    <property type="entry name" value="PRK05312.1"/>
    <property type="match status" value="1"/>
</dbReference>
<keyword evidence="7" id="KW-0170">Cobalt</keyword>
<gene>
    <name evidence="7 8" type="primary">pdxA</name>
    <name evidence="8" type="ORF">MON41_20075</name>
</gene>
<comment type="cofactor">
    <cofactor evidence="7">
        <name>Zn(2+)</name>
        <dbReference type="ChEBI" id="CHEBI:29105"/>
    </cofactor>
    <cofactor evidence="7">
        <name>Mg(2+)</name>
        <dbReference type="ChEBI" id="CHEBI:18420"/>
    </cofactor>
    <cofactor evidence="7">
        <name>Co(2+)</name>
        <dbReference type="ChEBI" id="CHEBI:48828"/>
    </cofactor>
    <text evidence="7">Binds 1 divalent metal cation per subunit. Can use ions such as Zn(2+), Mg(2+) or Co(2+).</text>
</comment>
<evidence type="ECO:0000256" key="3">
    <source>
        <dbReference type="ARBA" id="ARBA00022857"/>
    </source>
</evidence>
<feature type="binding site" evidence="7">
    <location>
        <position position="136"/>
    </location>
    <ligand>
        <name>substrate</name>
    </ligand>
</feature>
<dbReference type="Pfam" id="PF04166">
    <property type="entry name" value="PdxA"/>
    <property type="match status" value="1"/>
</dbReference>
<comment type="similarity">
    <text evidence="7">Belongs to the PdxA family.</text>
</comment>
<dbReference type="GO" id="GO:0050570">
    <property type="term" value="F:4-hydroxythreonine-4-phosphate dehydrogenase activity"/>
    <property type="evidence" value="ECO:0007669"/>
    <property type="project" value="UniProtKB-EC"/>
</dbReference>
<dbReference type="InterPro" id="IPR037510">
    <property type="entry name" value="PdxA"/>
</dbReference>
<feature type="binding site" evidence="7">
    <location>
        <position position="135"/>
    </location>
    <ligand>
        <name>substrate</name>
    </ligand>
</feature>
<name>A0ABS9W9R8_9PROT</name>
<protein>
    <recommendedName>
        <fullName evidence="7">4-hydroxythreonine-4-phosphate dehydrogenase</fullName>
        <ecNumber evidence="7">1.1.1.262</ecNumber>
    </recommendedName>
    <alternativeName>
        <fullName evidence="7">4-(phosphohydroxy)-L-threonine dehydrogenase</fullName>
    </alternativeName>
</protein>
<evidence type="ECO:0000256" key="4">
    <source>
        <dbReference type="ARBA" id="ARBA00023002"/>
    </source>
</evidence>
<feature type="binding site" evidence="7">
    <location>
        <position position="166"/>
    </location>
    <ligand>
        <name>a divalent metal cation</name>
        <dbReference type="ChEBI" id="CHEBI:60240"/>
        <note>ligand shared between dimeric partners</note>
    </ligand>
</feature>
<dbReference type="Proteomes" id="UP001201985">
    <property type="component" value="Unassembled WGS sequence"/>
</dbReference>
<evidence type="ECO:0000313" key="9">
    <source>
        <dbReference type="Proteomes" id="UP001201985"/>
    </source>
</evidence>
<evidence type="ECO:0000256" key="2">
    <source>
        <dbReference type="ARBA" id="ARBA00022723"/>
    </source>
</evidence>
<keyword evidence="1 7" id="KW-0963">Cytoplasm</keyword>